<dbReference type="WBParaSite" id="ECPE_0000961301-mRNA-1">
    <property type="protein sequence ID" value="ECPE_0000961301-mRNA-1"/>
    <property type="gene ID" value="ECPE_0000961301"/>
</dbReference>
<sequence>LEQTLRNDSASYATFSTKTSTAARARGSVSWSTVSVSPLSSTSTARSGLEIAAPEDTADARIVFEPTPPPTSNGAPGSEEALLNRSSVLFVAVSFILLMVISLAWLVFYYVQRFRYLHSKERVSVTMGLTCVLQINWLTRLFFLSVTYLSLSLIGFSLRGFRVVALTHRMCVCEPVLIVNDATQRFKLGVQLQSVSQSVKMLKE</sequence>
<reference evidence="2" key="1">
    <citation type="submission" date="2016-06" db="UniProtKB">
        <authorList>
            <consortium name="WormBaseParasite"/>
        </authorList>
    </citation>
    <scope>IDENTIFICATION</scope>
</reference>
<organism evidence="2">
    <name type="scientific">Echinostoma caproni</name>
    <dbReference type="NCBI Taxonomy" id="27848"/>
    <lineage>
        <taxon>Eukaryota</taxon>
        <taxon>Metazoa</taxon>
        <taxon>Spiralia</taxon>
        <taxon>Lophotrochozoa</taxon>
        <taxon>Platyhelminthes</taxon>
        <taxon>Trematoda</taxon>
        <taxon>Digenea</taxon>
        <taxon>Plagiorchiida</taxon>
        <taxon>Echinostomata</taxon>
        <taxon>Echinostomatoidea</taxon>
        <taxon>Echinostomatidae</taxon>
        <taxon>Echinostoma</taxon>
    </lineage>
</organism>
<accession>A0A183ARJ8</accession>
<protein>
    <submittedName>
        <fullName evidence="2">Transmembrane protein</fullName>
    </submittedName>
</protein>
<evidence type="ECO:0000313" key="2">
    <source>
        <dbReference type="WBParaSite" id="ECPE_0000961301-mRNA-1"/>
    </source>
</evidence>
<feature type="transmembrane region" description="Helical" evidence="1">
    <location>
        <begin position="88"/>
        <end position="111"/>
    </location>
</feature>
<keyword evidence="1" id="KW-1133">Transmembrane helix</keyword>
<proteinExistence type="predicted"/>
<name>A0A183ARJ8_9TREM</name>
<evidence type="ECO:0000256" key="1">
    <source>
        <dbReference type="SAM" id="Phobius"/>
    </source>
</evidence>
<dbReference type="AlphaFoldDB" id="A0A183ARJ8"/>
<keyword evidence="1" id="KW-0472">Membrane</keyword>
<feature type="transmembrane region" description="Helical" evidence="1">
    <location>
        <begin position="137"/>
        <end position="158"/>
    </location>
</feature>
<keyword evidence="1" id="KW-0812">Transmembrane</keyword>